<dbReference type="AlphaFoldDB" id="A0A450ZN57"/>
<accession>A0A450ZN57</accession>
<gene>
    <name evidence="3" type="ORF">BECKTUN1418E_GA0071001_10275</name>
    <name evidence="2" type="ORF">BECKTUN1418F_GA0071002_10275</name>
</gene>
<keyword evidence="1" id="KW-0812">Transmembrane</keyword>
<evidence type="ECO:0000313" key="2">
    <source>
        <dbReference type="EMBL" id="VFK53670.1"/>
    </source>
</evidence>
<keyword evidence="1" id="KW-0472">Membrane</keyword>
<keyword evidence="1" id="KW-1133">Transmembrane helix</keyword>
<sequence>MEIILKLLYALFFSPHVLLILGLGLWLYYNYKLFLAADGEDAEKNRRRANSRKIRIAWIEERVFEQRYLDILGRFLDGFSARITKDEDSLEASRYREAWSVRLFGANPFTEGSYILCLRLALVYPVVTFLITWFPGSTGEFSGLAFFRSFSIEHRRLTENGNFV</sequence>
<protein>
    <submittedName>
        <fullName evidence="3">Uncharacterized protein</fullName>
    </submittedName>
</protein>
<dbReference type="EMBL" id="CAADFV010000027">
    <property type="protein sequence ID" value="VFK55255.1"/>
    <property type="molecule type" value="Genomic_DNA"/>
</dbReference>
<reference evidence="3" key="1">
    <citation type="submission" date="2019-02" db="EMBL/GenBank/DDBJ databases">
        <authorList>
            <person name="Gruber-Vodicka R. H."/>
            <person name="Seah K. B. B."/>
        </authorList>
    </citation>
    <scope>NUCLEOTIDE SEQUENCE</scope>
    <source>
        <strain evidence="3">BECK_BY2</strain>
        <strain evidence="2">BECK_BY3</strain>
    </source>
</reference>
<feature type="transmembrane region" description="Helical" evidence="1">
    <location>
        <begin position="7"/>
        <end position="29"/>
    </location>
</feature>
<evidence type="ECO:0000256" key="1">
    <source>
        <dbReference type="SAM" id="Phobius"/>
    </source>
</evidence>
<organism evidence="3">
    <name type="scientific">Candidatus Kentrum sp. TUN</name>
    <dbReference type="NCBI Taxonomy" id="2126343"/>
    <lineage>
        <taxon>Bacteria</taxon>
        <taxon>Pseudomonadati</taxon>
        <taxon>Pseudomonadota</taxon>
        <taxon>Gammaproteobacteria</taxon>
        <taxon>Candidatus Kentrum</taxon>
    </lineage>
</organism>
<name>A0A450ZN57_9GAMM</name>
<proteinExistence type="predicted"/>
<dbReference type="EMBL" id="CAADFY010000027">
    <property type="protein sequence ID" value="VFK53670.1"/>
    <property type="molecule type" value="Genomic_DNA"/>
</dbReference>
<evidence type="ECO:0000313" key="3">
    <source>
        <dbReference type="EMBL" id="VFK55255.1"/>
    </source>
</evidence>